<evidence type="ECO:0000256" key="5">
    <source>
        <dbReference type="ARBA" id="ARBA00022984"/>
    </source>
</evidence>
<keyword evidence="5 7" id="KW-0573">Peptidoglycan synthesis</keyword>
<organism evidence="10 11">
    <name type="scientific">Maritimibacter harenae</name>
    <dbReference type="NCBI Taxonomy" id="2606218"/>
    <lineage>
        <taxon>Bacteria</taxon>
        <taxon>Pseudomonadati</taxon>
        <taxon>Pseudomonadota</taxon>
        <taxon>Alphaproteobacteria</taxon>
        <taxon>Rhodobacterales</taxon>
        <taxon>Roseobacteraceae</taxon>
        <taxon>Maritimibacter</taxon>
    </lineage>
</organism>
<dbReference type="PANTHER" id="PTHR36699">
    <property type="entry name" value="LD-TRANSPEPTIDASE"/>
    <property type="match status" value="1"/>
</dbReference>
<dbReference type="CDD" id="cd16913">
    <property type="entry name" value="YkuD_like"/>
    <property type="match status" value="1"/>
</dbReference>
<dbReference type="SUPFAM" id="SSF141523">
    <property type="entry name" value="L,D-transpeptidase catalytic domain-like"/>
    <property type="match status" value="1"/>
</dbReference>
<evidence type="ECO:0000259" key="9">
    <source>
        <dbReference type="PROSITE" id="PS52029"/>
    </source>
</evidence>
<name>A0A845LZ20_9RHOB</name>
<reference evidence="10 11" key="1">
    <citation type="submission" date="2019-12" db="EMBL/GenBank/DDBJ databases">
        <title>Maritimibacter sp. nov. sp. isolated from sea sand.</title>
        <authorList>
            <person name="Kim J."/>
            <person name="Jeong S.E."/>
            <person name="Jung H.S."/>
            <person name="Jeon C.O."/>
        </authorList>
    </citation>
    <scope>NUCLEOTIDE SEQUENCE [LARGE SCALE GENOMIC DNA]</scope>
    <source>
        <strain evidence="10 11">DP07</strain>
    </source>
</reference>
<keyword evidence="6 7" id="KW-0961">Cell wall biogenesis/degradation</keyword>
<keyword evidence="8" id="KW-0732">Signal</keyword>
<evidence type="ECO:0000313" key="11">
    <source>
        <dbReference type="Proteomes" id="UP000467322"/>
    </source>
</evidence>
<comment type="pathway">
    <text evidence="1 7">Cell wall biogenesis; peptidoglycan biosynthesis.</text>
</comment>
<evidence type="ECO:0000256" key="3">
    <source>
        <dbReference type="ARBA" id="ARBA00022679"/>
    </source>
</evidence>
<feature type="chain" id="PRO_5032899324" evidence="8">
    <location>
        <begin position="18"/>
        <end position="220"/>
    </location>
</feature>
<keyword evidence="11" id="KW-1185">Reference proteome</keyword>
<dbReference type="UniPathway" id="UPA00219"/>
<feature type="active site" description="Proton donor/acceptor" evidence="7">
    <location>
        <position position="121"/>
    </location>
</feature>
<protein>
    <submittedName>
        <fullName evidence="10">L,D-transpeptidase family protein</fullName>
    </submittedName>
</protein>
<dbReference type="GO" id="GO:0009252">
    <property type="term" value="P:peptidoglycan biosynthetic process"/>
    <property type="evidence" value="ECO:0007669"/>
    <property type="project" value="UniProtKB-UniPathway"/>
</dbReference>
<dbReference type="Gene3D" id="2.40.440.10">
    <property type="entry name" value="L,D-transpeptidase catalytic domain-like"/>
    <property type="match status" value="1"/>
</dbReference>
<dbReference type="Proteomes" id="UP000467322">
    <property type="component" value="Unassembled WGS sequence"/>
</dbReference>
<dbReference type="RefSeq" id="WP_161350186.1">
    <property type="nucleotide sequence ID" value="NZ_WTUX01000006.1"/>
</dbReference>
<keyword evidence="4 7" id="KW-0133">Cell shape</keyword>
<feature type="signal peptide" evidence="8">
    <location>
        <begin position="1"/>
        <end position="17"/>
    </location>
</feature>
<feature type="active site" description="Nucleophile" evidence="7">
    <location>
        <position position="139"/>
    </location>
</feature>
<feature type="domain" description="L,D-TPase catalytic" evidence="9">
    <location>
        <begin position="31"/>
        <end position="163"/>
    </location>
</feature>
<accession>A0A845LZ20</accession>
<dbReference type="PANTHER" id="PTHR36699:SF1">
    <property type="entry name" value="L,D-TRANSPEPTIDASE YAFK-RELATED"/>
    <property type="match status" value="1"/>
</dbReference>
<evidence type="ECO:0000256" key="1">
    <source>
        <dbReference type="ARBA" id="ARBA00004752"/>
    </source>
</evidence>
<dbReference type="EMBL" id="WTUX01000006">
    <property type="protein sequence ID" value="MZR12072.1"/>
    <property type="molecule type" value="Genomic_DNA"/>
</dbReference>
<evidence type="ECO:0000256" key="6">
    <source>
        <dbReference type="ARBA" id="ARBA00023316"/>
    </source>
</evidence>
<dbReference type="InterPro" id="IPR005490">
    <property type="entry name" value="LD_TPept_cat_dom"/>
</dbReference>
<evidence type="ECO:0000256" key="7">
    <source>
        <dbReference type="PROSITE-ProRule" id="PRU01373"/>
    </source>
</evidence>
<evidence type="ECO:0000256" key="2">
    <source>
        <dbReference type="ARBA" id="ARBA00005992"/>
    </source>
</evidence>
<dbReference type="Pfam" id="PF03734">
    <property type="entry name" value="YkuD"/>
    <property type="match status" value="1"/>
</dbReference>
<dbReference type="PROSITE" id="PS52029">
    <property type="entry name" value="LD_TPASE"/>
    <property type="match status" value="1"/>
</dbReference>
<comment type="similarity">
    <text evidence="2">Belongs to the YkuD family.</text>
</comment>
<evidence type="ECO:0000256" key="4">
    <source>
        <dbReference type="ARBA" id="ARBA00022960"/>
    </source>
</evidence>
<dbReference type="GO" id="GO:0008360">
    <property type="term" value="P:regulation of cell shape"/>
    <property type="evidence" value="ECO:0007669"/>
    <property type="project" value="UniProtKB-UniRule"/>
</dbReference>
<dbReference type="GO" id="GO:0016740">
    <property type="term" value="F:transferase activity"/>
    <property type="evidence" value="ECO:0007669"/>
    <property type="project" value="UniProtKB-KW"/>
</dbReference>
<dbReference type="GO" id="GO:0004180">
    <property type="term" value="F:carboxypeptidase activity"/>
    <property type="evidence" value="ECO:0007669"/>
    <property type="project" value="UniProtKB-ARBA"/>
</dbReference>
<dbReference type="AlphaFoldDB" id="A0A845LZ20"/>
<sequence>MQRRTMLASMAAFAGLAACSKFRTYTGPEVTEVFIFKENRKMYLMHHAQALAEYDIDLGFSPYGHKQQQGDGRTPEGTYRVNRRNPDSAYHLSVGIDYPNETDRKIAKECGVDPGGDIFIHGGPTERADRDKPDWTAGCVAITNREVEDVYAMVRDGTPVHIIPASTPPIANPRPGTPPPLDEIAPEVLIAHGREPVLPVDPRLVVPGADEVMVTSNRDI</sequence>
<dbReference type="InterPro" id="IPR038063">
    <property type="entry name" value="Transpep_catalytic_dom"/>
</dbReference>
<evidence type="ECO:0000256" key="8">
    <source>
        <dbReference type="SAM" id="SignalP"/>
    </source>
</evidence>
<evidence type="ECO:0000313" key="10">
    <source>
        <dbReference type="EMBL" id="MZR12072.1"/>
    </source>
</evidence>
<comment type="caution">
    <text evidence="10">The sequence shown here is derived from an EMBL/GenBank/DDBJ whole genome shotgun (WGS) entry which is preliminary data.</text>
</comment>
<keyword evidence="3" id="KW-0808">Transferase</keyword>
<dbReference type="PROSITE" id="PS51257">
    <property type="entry name" value="PROKAR_LIPOPROTEIN"/>
    <property type="match status" value="1"/>
</dbReference>
<dbReference type="GO" id="GO:0071555">
    <property type="term" value="P:cell wall organization"/>
    <property type="evidence" value="ECO:0007669"/>
    <property type="project" value="UniProtKB-UniRule"/>
</dbReference>
<gene>
    <name evidence="10" type="ORF">GQE99_03450</name>
</gene>
<proteinExistence type="inferred from homology"/>